<dbReference type="AlphaFoldDB" id="A0A6C0J2R5"/>
<dbReference type="Pfam" id="PF00535">
    <property type="entry name" value="Glycos_transf_2"/>
    <property type="match status" value="1"/>
</dbReference>
<organism evidence="3">
    <name type="scientific">viral metagenome</name>
    <dbReference type="NCBI Taxonomy" id="1070528"/>
    <lineage>
        <taxon>unclassified sequences</taxon>
        <taxon>metagenomes</taxon>
        <taxon>organismal metagenomes</taxon>
    </lineage>
</organism>
<dbReference type="CDD" id="cd00761">
    <property type="entry name" value="Glyco_tranf_GTA_type"/>
    <property type="match status" value="1"/>
</dbReference>
<feature type="transmembrane region" description="Helical" evidence="1">
    <location>
        <begin position="244"/>
        <end position="267"/>
    </location>
</feature>
<dbReference type="InterPro" id="IPR029044">
    <property type="entry name" value="Nucleotide-diphossugar_trans"/>
</dbReference>
<evidence type="ECO:0000313" key="3">
    <source>
        <dbReference type="EMBL" id="QHT97943.1"/>
    </source>
</evidence>
<keyword evidence="1" id="KW-0812">Transmembrane</keyword>
<evidence type="ECO:0000256" key="1">
    <source>
        <dbReference type="SAM" id="Phobius"/>
    </source>
</evidence>
<evidence type="ECO:0000259" key="2">
    <source>
        <dbReference type="Pfam" id="PF00535"/>
    </source>
</evidence>
<keyword evidence="1" id="KW-0472">Membrane</keyword>
<sequence length="291" mass="33304">MRTVVSLSTVPSRVPYLQRIIDCLLNQTYQVDRIYINLPFWSQREKRDYPLPQLQKNDKVKVIRCQDHGPITKLYPVLREERDPETLIITVDDDIEYVPERIETLVHWAQEHPGAAIGGTGFIVGPWWWFYGTVHRPKKATPVSVIEGFSGCAYRRGFFSDDLLNYEGAPPEAFYNDDVWISGYLAKKGVPRLVHPSNEEFLVDQKLPGALSANKIMTAKKILPVISHFYNQGLFREEQVVTPWATAGFWVLLLILLVLLIVFILVWKYFRVSSAPESGLPFLRESPSGTG</sequence>
<dbReference type="InterPro" id="IPR001173">
    <property type="entry name" value="Glyco_trans_2-like"/>
</dbReference>
<protein>
    <recommendedName>
        <fullName evidence="2">Glycosyltransferase 2-like domain-containing protein</fullName>
    </recommendedName>
</protein>
<feature type="domain" description="Glycosyltransferase 2-like" evidence="2">
    <location>
        <begin position="15"/>
        <end position="135"/>
    </location>
</feature>
<reference evidence="3" key="1">
    <citation type="journal article" date="2020" name="Nature">
        <title>Giant virus diversity and host interactions through global metagenomics.</title>
        <authorList>
            <person name="Schulz F."/>
            <person name="Roux S."/>
            <person name="Paez-Espino D."/>
            <person name="Jungbluth S."/>
            <person name="Walsh D.A."/>
            <person name="Denef V.J."/>
            <person name="McMahon K.D."/>
            <person name="Konstantinidis K.T."/>
            <person name="Eloe-Fadrosh E.A."/>
            <person name="Kyrpides N.C."/>
            <person name="Woyke T."/>
        </authorList>
    </citation>
    <scope>NUCLEOTIDE SEQUENCE</scope>
    <source>
        <strain evidence="3">GVMAG-M-3300025572-1</strain>
    </source>
</reference>
<keyword evidence="1" id="KW-1133">Transmembrane helix</keyword>
<dbReference type="EMBL" id="MN740285">
    <property type="protein sequence ID" value="QHT97943.1"/>
    <property type="molecule type" value="Genomic_DNA"/>
</dbReference>
<dbReference type="SUPFAM" id="SSF53448">
    <property type="entry name" value="Nucleotide-diphospho-sugar transferases"/>
    <property type="match status" value="1"/>
</dbReference>
<proteinExistence type="predicted"/>
<accession>A0A6C0J2R5</accession>
<name>A0A6C0J2R5_9ZZZZ</name>